<sequence>MTALDVLAAFATDEFPTDELSPRRRRPRGRRRERLPRRQYCGA</sequence>
<dbReference type="KEGG" id="hds:HSR122_1064"/>
<gene>
    <name evidence="2" type="ORF">HSR122_1064</name>
</gene>
<proteinExistence type="predicted"/>
<dbReference type="Proteomes" id="UP000662973">
    <property type="component" value="Chromosome"/>
</dbReference>
<keyword evidence="3" id="KW-1185">Reference proteome</keyword>
<evidence type="ECO:0000313" key="3">
    <source>
        <dbReference type="Proteomes" id="UP000662973"/>
    </source>
</evidence>
<reference evidence="2 3" key="1">
    <citation type="submission" date="2020-11" db="EMBL/GenBank/DDBJ databases">
        <title>Carbohydrate-dependent, anaerobic sulfur respiration: A novel catabolism in halophilic archaea.</title>
        <authorList>
            <person name="Sorokin D.Y."/>
            <person name="Messina E."/>
            <person name="Smedile F."/>
            <person name="La Cono V."/>
            <person name="Hallsworth J.E."/>
            <person name="Yakimov M.M."/>
        </authorList>
    </citation>
    <scope>NUCLEOTIDE SEQUENCE [LARGE SCALE GENOMIC DNA]</scope>
    <source>
        <strain evidence="2 3">HSR12-2</strain>
    </source>
</reference>
<feature type="region of interest" description="Disordered" evidence="1">
    <location>
        <begin position="18"/>
        <end position="43"/>
    </location>
</feature>
<evidence type="ECO:0000313" key="2">
    <source>
        <dbReference type="EMBL" id="QSG08466.1"/>
    </source>
</evidence>
<feature type="compositionally biased region" description="Basic residues" evidence="1">
    <location>
        <begin position="23"/>
        <end position="37"/>
    </location>
</feature>
<protein>
    <submittedName>
        <fullName evidence="2">Uncharacterized protein</fullName>
    </submittedName>
</protein>
<evidence type="ECO:0000256" key="1">
    <source>
        <dbReference type="SAM" id="MobiDB-lite"/>
    </source>
</evidence>
<name>A0A897NDJ4_9EURY</name>
<organism evidence="2 3">
    <name type="scientific">Halapricum desulfuricans</name>
    <dbReference type="NCBI Taxonomy" id="2841257"/>
    <lineage>
        <taxon>Archaea</taxon>
        <taxon>Methanobacteriati</taxon>
        <taxon>Methanobacteriota</taxon>
        <taxon>Stenosarchaea group</taxon>
        <taxon>Halobacteria</taxon>
        <taxon>Halobacteriales</taxon>
        <taxon>Haloarculaceae</taxon>
        <taxon>Halapricum</taxon>
    </lineage>
</organism>
<dbReference type="EMBL" id="CP064788">
    <property type="protein sequence ID" value="QSG08466.1"/>
    <property type="molecule type" value="Genomic_DNA"/>
</dbReference>
<accession>A0A897NDJ4</accession>
<dbReference type="AlphaFoldDB" id="A0A897NDJ4"/>